<dbReference type="Proteomes" id="UP000078046">
    <property type="component" value="Unassembled WGS sequence"/>
</dbReference>
<dbReference type="AlphaFoldDB" id="A0A177B866"/>
<gene>
    <name evidence="1" type="ORF">A3Q56_01803</name>
</gene>
<dbReference type="EMBL" id="LWCA01000148">
    <property type="protein sequence ID" value="OAF70435.1"/>
    <property type="molecule type" value="Genomic_DNA"/>
</dbReference>
<proteinExistence type="predicted"/>
<evidence type="ECO:0000313" key="2">
    <source>
        <dbReference type="Proteomes" id="UP000078046"/>
    </source>
</evidence>
<evidence type="ECO:0000313" key="1">
    <source>
        <dbReference type="EMBL" id="OAF70435.1"/>
    </source>
</evidence>
<keyword evidence="2" id="KW-1185">Reference proteome</keyword>
<organism evidence="1 2">
    <name type="scientific">Intoshia linei</name>
    <dbReference type="NCBI Taxonomy" id="1819745"/>
    <lineage>
        <taxon>Eukaryota</taxon>
        <taxon>Metazoa</taxon>
        <taxon>Spiralia</taxon>
        <taxon>Lophotrochozoa</taxon>
        <taxon>Mesozoa</taxon>
        <taxon>Orthonectida</taxon>
        <taxon>Rhopaluridae</taxon>
        <taxon>Intoshia</taxon>
    </lineage>
</organism>
<comment type="caution">
    <text evidence="1">The sequence shown here is derived from an EMBL/GenBank/DDBJ whole genome shotgun (WGS) entry which is preliminary data.</text>
</comment>
<accession>A0A177B866</accession>
<reference evidence="1 2" key="1">
    <citation type="submission" date="2016-04" db="EMBL/GenBank/DDBJ databases">
        <title>The genome of Intoshia linei affirms orthonectids as highly simplified spiralians.</title>
        <authorList>
            <person name="Mikhailov K.V."/>
            <person name="Slusarev G.S."/>
            <person name="Nikitin M.A."/>
            <person name="Logacheva M.D."/>
            <person name="Penin A."/>
            <person name="Aleoshin V."/>
            <person name="Panchin Y.V."/>
        </authorList>
    </citation>
    <scope>NUCLEOTIDE SEQUENCE [LARGE SCALE GENOMIC DNA]</scope>
    <source>
        <strain evidence="1">Intl2013</strain>
        <tissue evidence="1">Whole animal</tissue>
    </source>
</reference>
<protein>
    <submittedName>
        <fullName evidence="1">Uncharacterized protein</fullName>
    </submittedName>
</protein>
<name>A0A177B866_9BILA</name>
<sequence>MGLVLDSKRGLIDHGDLLQAIVDLKCTLKSISSMIMKKDSQECQCYRQK</sequence>